<organism evidence="1 2">
    <name type="scientific">Janibacter hoylei PVAS-1</name>
    <dbReference type="NCBI Taxonomy" id="1210046"/>
    <lineage>
        <taxon>Bacteria</taxon>
        <taxon>Bacillati</taxon>
        <taxon>Actinomycetota</taxon>
        <taxon>Actinomycetes</taxon>
        <taxon>Micrococcales</taxon>
        <taxon>Intrasporangiaceae</taxon>
        <taxon>Janibacter</taxon>
    </lineage>
</organism>
<name>A0A444B0Z1_9MICO</name>
<evidence type="ECO:0000313" key="1">
    <source>
        <dbReference type="EMBL" id="RWU82018.1"/>
    </source>
</evidence>
<gene>
    <name evidence="1" type="ORF">CWN80_12235</name>
</gene>
<proteinExistence type="predicted"/>
<reference evidence="1 2" key="1">
    <citation type="journal article" date="2009" name="Int. J. Syst. Evol. Microbiol.">
        <title>Janibacter hoylei sp. nov., Bacillus isronensis sp. nov. and Bacillus aryabhattai sp. nov., isolated from cryotubes used for collecting air from the upper atmosphere.</title>
        <authorList>
            <person name="Shivaji S."/>
            <person name="Chaturvedi P."/>
            <person name="Begum Z."/>
            <person name="Pindi P.K."/>
            <person name="Manorama R."/>
            <person name="Padmanaban D.A."/>
            <person name="Shouche Y.S."/>
            <person name="Pawar S."/>
            <person name="Vaishampayan P."/>
            <person name="Dutt C.B."/>
            <person name="Datta G.N."/>
            <person name="Manchanda R.K."/>
            <person name="Rao U.R."/>
            <person name="Bhargava P.M."/>
            <person name="Narlikar J.V."/>
        </authorList>
    </citation>
    <scope>NUCLEOTIDE SEQUENCE [LARGE SCALE GENOMIC DNA]</scope>
    <source>
        <strain evidence="1 2">PVAS-1</strain>
    </source>
</reference>
<dbReference type="EMBL" id="PIPF01000012">
    <property type="protein sequence ID" value="RWU82018.1"/>
    <property type="molecule type" value="Genomic_DNA"/>
</dbReference>
<dbReference type="Proteomes" id="UP000288711">
    <property type="component" value="Unassembled WGS sequence"/>
</dbReference>
<keyword evidence="2" id="KW-1185">Reference proteome</keyword>
<dbReference type="RefSeq" id="WP_128277364.1">
    <property type="nucleotide sequence ID" value="NZ_PIPF01000012.1"/>
</dbReference>
<dbReference type="InterPro" id="IPR039498">
    <property type="entry name" value="NTP_transf_5"/>
</dbReference>
<sequence>MSTASGLTLAEAGPLGTVMLQRHLSARGIRVLAIKGPAFAQLGVRSAKSSNDFDLMIHPDDRPKATQALAEVGWRVVSYWFPPELDDIVYSTTFRHQHFPTTMDLHHTFSGFLDAPGAFDALWVERSTVTIAHQPVLTTSAPHALVIEALNHLKVTPQESWPVTAERILADASPFAGDEILAAARSVGAVWTVGAVLDQLGVDPPEGPVPESAERWRAEAGADNTRRLIKHLVRRAPRHLPRVVWQQLTLSEEIARFWASAQDVEYRSPRQILAVRVRRLLGK</sequence>
<evidence type="ECO:0000313" key="2">
    <source>
        <dbReference type="Proteomes" id="UP000288711"/>
    </source>
</evidence>
<evidence type="ECO:0008006" key="3">
    <source>
        <dbReference type="Google" id="ProtNLM"/>
    </source>
</evidence>
<dbReference type="Pfam" id="PF14907">
    <property type="entry name" value="NTP_transf_5"/>
    <property type="match status" value="1"/>
</dbReference>
<accession>A0A444B0Z1</accession>
<dbReference type="AlphaFoldDB" id="A0A444B0Z1"/>
<protein>
    <recommendedName>
        <fullName evidence="3">Nucleotidyltransferase family protein</fullName>
    </recommendedName>
</protein>
<comment type="caution">
    <text evidence="1">The sequence shown here is derived from an EMBL/GenBank/DDBJ whole genome shotgun (WGS) entry which is preliminary data.</text>
</comment>